<reference evidence="1" key="1">
    <citation type="submission" date="2022-08" db="EMBL/GenBank/DDBJ databases">
        <authorList>
            <consortium name="DOE Joint Genome Institute"/>
            <person name="Min B."/>
            <person name="Riley R."/>
            <person name="Sierra-Patev S."/>
            <person name="Naranjo-Ortiz M."/>
            <person name="Looney B."/>
            <person name="Konkel Z."/>
            <person name="Slot J.C."/>
            <person name="Sakamoto Y."/>
            <person name="Steenwyk J.L."/>
            <person name="Rokas A."/>
            <person name="Carro J."/>
            <person name="Camarero S."/>
            <person name="Ferreira P."/>
            <person name="Molpeceres G."/>
            <person name="Ruiz-Duenas F.J."/>
            <person name="Serrano A."/>
            <person name="Henrissat B."/>
            <person name="Drula E."/>
            <person name="Hughes K.W."/>
            <person name="Mata J.L."/>
            <person name="Ishikawa N.K."/>
            <person name="Vargas-Isla R."/>
            <person name="Ushijima S."/>
            <person name="Smith C.A."/>
            <person name="Ahrendt S."/>
            <person name="Andreopoulos W."/>
            <person name="He G."/>
            <person name="Labutti K."/>
            <person name="Lipzen A."/>
            <person name="Ng V."/>
            <person name="Sandor L."/>
            <person name="Barry K."/>
            <person name="Martinez A.T."/>
            <person name="Xiao Y."/>
            <person name="Gibbons J.G."/>
            <person name="Terashima K."/>
            <person name="Hibbett D.S."/>
            <person name="Grigoriev I.V."/>
        </authorList>
    </citation>
    <scope>NUCLEOTIDE SEQUENCE</scope>
    <source>
        <strain evidence="1">TFB9207</strain>
    </source>
</reference>
<protein>
    <submittedName>
        <fullName evidence="1">Uncharacterized protein</fullName>
    </submittedName>
</protein>
<dbReference type="Proteomes" id="UP001163846">
    <property type="component" value="Unassembled WGS sequence"/>
</dbReference>
<sequence>IRGRSSSTGLIAMSCLNLPLSICNDHAFVYIPGLYCCKDGREPNAKNAETRHFLKPLVDEFLDGYMRGVRPYGTYESQQAQEPPYSRDFKVAIANASMDAKSAKPANGLLDITSHLFCHVCKCWHAVHLGRTDCEHWVRVDDDYLREGARLWHNAECSEDRKFVEDCFGTRTSELWRLPYWQPSRQVVSEPMHTAYLNVVQRYCREILG</sequence>
<organism evidence="1 2">
    <name type="scientific">Lentinula raphanica</name>
    <dbReference type="NCBI Taxonomy" id="153919"/>
    <lineage>
        <taxon>Eukaryota</taxon>
        <taxon>Fungi</taxon>
        <taxon>Dikarya</taxon>
        <taxon>Basidiomycota</taxon>
        <taxon>Agaricomycotina</taxon>
        <taxon>Agaricomycetes</taxon>
        <taxon>Agaricomycetidae</taxon>
        <taxon>Agaricales</taxon>
        <taxon>Marasmiineae</taxon>
        <taxon>Omphalotaceae</taxon>
        <taxon>Lentinula</taxon>
    </lineage>
</organism>
<name>A0AA38NX52_9AGAR</name>
<evidence type="ECO:0000313" key="2">
    <source>
        <dbReference type="Proteomes" id="UP001163846"/>
    </source>
</evidence>
<evidence type="ECO:0000313" key="1">
    <source>
        <dbReference type="EMBL" id="KAJ3832146.1"/>
    </source>
</evidence>
<comment type="caution">
    <text evidence="1">The sequence shown here is derived from an EMBL/GenBank/DDBJ whole genome shotgun (WGS) entry which is preliminary data.</text>
</comment>
<feature type="non-terminal residue" evidence="1">
    <location>
        <position position="1"/>
    </location>
</feature>
<keyword evidence="2" id="KW-1185">Reference proteome</keyword>
<accession>A0AA38NX52</accession>
<dbReference type="EMBL" id="MU807061">
    <property type="protein sequence ID" value="KAJ3832146.1"/>
    <property type="molecule type" value="Genomic_DNA"/>
</dbReference>
<proteinExistence type="predicted"/>
<feature type="non-terminal residue" evidence="1">
    <location>
        <position position="209"/>
    </location>
</feature>
<dbReference type="AlphaFoldDB" id="A0AA38NX52"/>
<gene>
    <name evidence="1" type="ORF">F5878DRAFT_495710</name>
</gene>